<feature type="domain" description="Pvc16 N-terminal" evidence="1">
    <location>
        <begin position="4"/>
        <end position="171"/>
    </location>
</feature>
<evidence type="ECO:0000313" key="3">
    <source>
        <dbReference type="Proteomes" id="UP000237662"/>
    </source>
</evidence>
<evidence type="ECO:0000313" key="2">
    <source>
        <dbReference type="EMBL" id="PPK88079.1"/>
    </source>
</evidence>
<gene>
    <name evidence="2" type="ORF">CLV84_1042</name>
</gene>
<dbReference type="Pfam" id="PF14065">
    <property type="entry name" value="Pvc16_N"/>
    <property type="match status" value="1"/>
</dbReference>
<protein>
    <submittedName>
        <fullName evidence="2">Uncharacterized protein DUF4255</fullName>
    </submittedName>
</protein>
<dbReference type="OrthoDB" id="7560784at2"/>
<dbReference type="InterPro" id="IPR025351">
    <property type="entry name" value="Pvc16_N"/>
</dbReference>
<dbReference type="EMBL" id="PTJC01000005">
    <property type="protein sequence ID" value="PPK88079.1"/>
    <property type="molecule type" value="Genomic_DNA"/>
</dbReference>
<reference evidence="2 3" key="1">
    <citation type="submission" date="2018-02" db="EMBL/GenBank/DDBJ databases">
        <title>Genomic Encyclopedia of Archaeal and Bacterial Type Strains, Phase II (KMG-II): from individual species to whole genera.</title>
        <authorList>
            <person name="Goeker M."/>
        </authorList>
    </citation>
    <scope>NUCLEOTIDE SEQUENCE [LARGE SCALE GENOMIC DNA]</scope>
    <source>
        <strain evidence="2 3">DSM 29526</strain>
    </source>
</reference>
<proteinExistence type="predicted"/>
<sequence>MIYTVLTALVEDLNRHLQRSISEARTLAALSGLVDLDGNPATGIENRIVCTLTGLEQDKHNLNRPPRAGAKVNPPICLNLRLLLSANFPGNYPEALKFLDLLVGYFQNKQVFTPNNTPDFPAGIDKLTVEIENQEQRELNELWGAIGAKLVPSLCIRIRTVPIQHDRVLEEISEVRGVGVTTGLSPTPQD</sequence>
<comment type="caution">
    <text evidence="2">The sequence shown here is derived from an EMBL/GenBank/DDBJ whole genome shotgun (WGS) entry which is preliminary data.</text>
</comment>
<accession>A0A2S6I9D1</accession>
<keyword evidence="3" id="KW-1185">Reference proteome</keyword>
<organism evidence="2 3">
    <name type="scientific">Neolewinella xylanilytica</name>
    <dbReference type="NCBI Taxonomy" id="1514080"/>
    <lineage>
        <taxon>Bacteria</taxon>
        <taxon>Pseudomonadati</taxon>
        <taxon>Bacteroidota</taxon>
        <taxon>Saprospiria</taxon>
        <taxon>Saprospirales</taxon>
        <taxon>Lewinellaceae</taxon>
        <taxon>Neolewinella</taxon>
    </lineage>
</organism>
<name>A0A2S6I9D1_9BACT</name>
<evidence type="ECO:0000259" key="1">
    <source>
        <dbReference type="Pfam" id="PF14065"/>
    </source>
</evidence>
<dbReference type="RefSeq" id="WP_104418651.1">
    <property type="nucleotide sequence ID" value="NZ_PTJC01000005.1"/>
</dbReference>
<dbReference type="Proteomes" id="UP000237662">
    <property type="component" value="Unassembled WGS sequence"/>
</dbReference>
<dbReference type="AlphaFoldDB" id="A0A2S6I9D1"/>